<comment type="caution">
    <text evidence="2">The sequence shown here is derived from an EMBL/GenBank/DDBJ whole genome shotgun (WGS) entry which is preliminary data.</text>
</comment>
<evidence type="ECO:0000256" key="1">
    <source>
        <dbReference type="SAM" id="MobiDB-lite"/>
    </source>
</evidence>
<dbReference type="EMBL" id="ML978280">
    <property type="protein sequence ID" value="KAF2024924.1"/>
    <property type="molecule type" value="Genomic_DNA"/>
</dbReference>
<keyword evidence="3" id="KW-1185">Reference proteome</keyword>
<feature type="region of interest" description="Disordered" evidence="1">
    <location>
        <begin position="286"/>
        <end position="324"/>
    </location>
</feature>
<gene>
    <name evidence="2" type="ORF">EK21DRAFT_117323</name>
</gene>
<name>A0A9P4H093_9PLEO</name>
<accession>A0A9P4H093</accession>
<evidence type="ECO:0000313" key="2">
    <source>
        <dbReference type="EMBL" id="KAF2024924.1"/>
    </source>
</evidence>
<organism evidence="2 3">
    <name type="scientific">Setomelanomma holmii</name>
    <dbReference type="NCBI Taxonomy" id="210430"/>
    <lineage>
        <taxon>Eukaryota</taxon>
        <taxon>Fungi</taxon>
        <taxon>Dikarya</taxon>
        <taxon>Ascomycota</taxon>
        <taxon>Pezizomycotina</taxon>
        <taxon>Dothideomycetes</taxon>
        <taxon>Pleosporomycetidae</taxon>
        <taxon>Pleosporales</taxon>
        <taxon>Pleosporineae</taxon>
        <taxon>Phaeosphaeriaceae</taxon>
        <taxon>Setomelanomma</taxon>
    </lineage>
</organism>
<evidence type="ECO:0000313" key="3">
    <source>
        <dbReference type="Proteomes" id="UP000799777"/>
    </source>
</evidence>
<sequence>MAVTSVQRPRTLPKLPRTSYAPQIEVTVRSGNKYMVAKDLLCKFSSVFDVGMKEKSKLHLPDVSDNTFSLFYFWLHGQASRVRIGRERKGLKRQKSMKKVPGRIREVFGWKESEVEEVEEVGMGKDGWGNDGRTSPNVSSTPAWLRDLNIEITLPGSPFPIPFQQTTNNQTAKSAPNPFFSNTSFIDLAAFASDFHIPQLEQDVMTIIVELHNLDPKERNQHWKKEDIERVYRSLPSESPLLRFVLKEVVLQGGAGMLHDDAVCEELPKDFFVDVARMLLLRPRPLPITRNNSTNSTNSANKSDSSPVSIPDMSTTSNPKSELADPCNFHDHTSELEMKQCKHRQAKDGALYAGLLKACIESEIVFTERIKATWRDVDGHSRGLGKAIAGKSLGKDGRRMAVCVREEWI</sequence>
<dbReference type="OrthoDB" id="194443at2759"/>
<dbReference type="AlphaFoldDB" id="A0A9P4H093"/>
<feature type="compositionally biased region" description="Low complexity" evidence="1">
    <location>
        <begin position="286"/>
        <end position="306"/>
    </location>
</feature>
<dbReference type="Proteomes" id="UP000799777">
    <property type="component" value="Unassembled WGS sequence"/>
</dbReference>
<protein>
    <recommendedName>
        <fullName evidence="4">BTB domain-containing protein</fullName>
    </recommendedName>
</protein>
<evidence type="ECO:0008006" key="4">
    <source>
        <dbReference type="Google" id="ProtNLM"/>
    </source>
</evidence>
<proteinExistence type="predicted"/>
<reference evidence="2" key="1">
    <citation type="journal article" date="2020" name="Stud. Mycol.">
        <title>101 Dothideomycetes genomes: a test case for predicting lifestyles and emergence of pathogens.</title>
        <authorList>
            <person name="Haridas S."/>
            <person name="Albert R."/>
            <person name="Binder M."/>
            <person name="Bloem J."/>
            <person name="Labutti K."/>
            <person name="Salamov A."/>
            <person name="Andreopoulos B."/>
            <person name="Baker S."/>
            <person name="Barry K."/>
            <person name="Bills G."/>
            <person name="Bluhm B."/>
            <person name="Cannon C."/>
            <person name="Castanera R."/>
            <person name="Culley D."/>
            <person name="Daum C."/>
            <person name="Ezra D."/>
            <person name="Gonzalez J."/>
            <person name="Henrissat B."/>
            <person name="Kuo A."/>
            <person name="Liang C."/>
            <person name="Lipzen A."/>
            <person name="Lutzoni F."/>
            <person name="Magnuson J."/>
            <person name="Mondo S."/>
            <person name="Nolan M."/>
            <person name="Ohm R."/>
            <person name="Pangilinan J."/>
            <person name="Park H.-J."/>
            <person name="Ramirez L."/>
            <person name="Alfaro M."/>
            <person name="Sun H."/>
            <person name="Tritt A."/>
            <person name="Yoshinaga Y."/>
            <person name="Zwiers L.-H."/>
            <person name="Turgeon B."/>
            <person name="Goodwin S."/>
            <person name="Spatafora J."/>
            <person name="Crous P."/>
            <person name="Grigoriev I."/>
        </authorList>
    </citation>
    <scope>NUCLEOTIDE SEQUENCE</scope>
    <source>
        <strain evidence="2">CBS 110217</strain>
    </source>
</reference>